<dbReference type="PANTHER" id="PTHR11527">
    <property type="entry name" value="HEAT-SHOCK PROTEIN 20 FAMILY MEMBER"/>
    <property type="match status" value="1"/>
</dbReference>
<proteinExistence type="inferred from homology"/>
<sequence>MDFRSMGFEPSLVEYTLHDLLDITEEATGQTQHAPSRAYVRDAKALAATPADVKEHPNTYVFAVDMPGLKPDQIKVHVEDDNVLVVSGERRREKERDQGIKYIRMERRLGKYLKKFVLPENADTDKISATYQDGVLTVTIEKKPPPEPKQPKTIDVQVG</sequence>
<dbReference type="SUPFAM" id="SSF49764">
    <property type="entry name" value="HSP20-like chaperones"/>
    <property type="match status" value="1"/>
</dbReference>
<dbReference type="FunFam" id="2.60.40.790:FF:000010">
    <property type="entry name" value="17.3 kDa class II heat shock protein-like"/>
    <property type="match status" value="1"/>
</dbReference>
<evidence type="ECO:0000256" key="5">
    <source>
        <dbReference type="RuleBase" id="RU003616"/>
    </source>
</evidence>
<evidence type="ECO:0000256" key="3">
    <source>
        <dbReference type="ARBA" id="ARBA00023016"/>
    </source>
</evidence>
<evidence type="ECO:0000256" key="2">
    <source>
        <dbReference type="ARBA" id="ARBA00022490"/>
    </source>
</evidence>
<dbReference type="Pfam" id="PF00011">
    <property type="entry name" value="HSP20"/>
    <property type="match status" value="1"/>
</dbReference>
<dbReference type="Proteomes" id="UP000237105">
    <property type="component" value="Unassembled WGS sequence"/>
</dbReference>
<name>A0A2P5DEL8_PARAD</name>
<dbReference type="InterPro" id="IPR002068">
    <property type="entry name" value="A-crystallin/Hsp20_dom"/>
</dbReference>
<dbReference type="OrthoDB" id="1431247at2759"/>
<dbReference type="GO" id="GO:0006950">
    <property type="term" value="P:response to stress"/>
    <property type="evidence" value="ECO:0007669"/>
    <property type="project" value="UniProtKB-ARBA"/>
</dbReference>
<dbReference type="Gene3D" id="2.60.40.790">
    <property type="match status" value="1"/>
</dbReference>
<dbReference type="GO" id="GO:0005737">
    <property type="term" value="C:cytoplasm"/>
    <property type="evidence" value="ECO:0007669"/>
    <property type="project" value="UniProtKB-SubCell"/>
</dbReference>
<dbReference type="AlphaFoldDB" id="A0A2P5DEL8"/>
<dbReference type="InterPro" id="IPR031107">
    <property type="entry name" value="Small_HSP"/>
</dbReference>
<evidence type="ECO:0000256" key="4">
    <source>
        <dbReference type="PROSITE-ProRule" id="PRU00285"/>
    </source>
</evidence>
<reference evidence="8" key="1">
    <citation type="submission" date="2016-06" db="EMBL/GenBank/DDBJ databases">
        <title>Parallel loss of symbiosis genes in relatives of nitrogen-fixing non-legume Parasponia.</title>
        <authorList>
            <person name="Van Velzen R."/>
            <person name="Holmer R."/>
            <person name="Bu F."/>
            <person name="Rutten L."/>
            <person name="Van Zeijl A."/>
            <person name="Liu W."/>
            <person name="Santuari L."/>
            <person name="Cao Q."/>
            <person name="Sharma T."/>
            <person name="Shen D."/>
            <person name="Roswanjaya Y."/>
            <person name="Wardhani T."/>
            <person name="Kalhor M.S."/>
            <person name="Jansen J."/>
            <person name="Van den Hoogen J."/>
            <person name="Gungor B."/>
            <person name="Hartog M."/>
            <person name="Hontelez J."/>
            <person name="Verver J."/>
            <person name="Yang W.-C."/>
            <person name="Schijlen E."/>
            <person name="Repin R."/>
            <person name="Schilthuizen M."/>
            <person name="Schranz E."/>
            <person name="Heidstra R."/>
            <person name="Miyata K."/>
            <person name="Fedorova E."/>
            <person name="Kohlen W."/>
            <person name="Bisseling T."/>
            <person name="Smit S."/>
            <person name="Geurts R."/>
        </authorList>
    </citation>
    <scope>NUCLEOTIDE SEQUENCE [LARGE SCALE GENOMIC DNA]</scope>
    <source>
        <strain evidence="8">cv. WU1-14</strain>
    </source>
</reference>
<dbReference type="PROSITE" id="PS01031">
    <property type="entry name" value="SHSP"/>
    <property type="match status" value="1"/>
</dbReference>
<evidence type="ECO:0000259" key="6">
    <source>
        <dbReference type="PROSITE" id="PS01031"/>
    </source>
</evidence>
<evidence type="ECO:0000313" key="7">
    <source>
        <dbReference type="EMBL" id="PON71734.1"/>
    </source>
</evidence>
<accession>A0A2P5DEL8</accession>
<comment type="caution">
    <text evidence="7">The sequence shown here is derived from an EMBL/GenBank/DDBJ whole genome shotgun (WGS) entry which is preliminary data.</text>
</comment>
<dbReference type="InterPro" id="IPR008978">
    <property type="entry name" value="HSP20-like_chaperone"/>
</dbReference>
<dbReference type="EMBL" id="JXTB01000043">
    <property type="protein sequence ID" value="PON71734.1"/>
    <property type="molecule type" value="Genomic_DNA"/>
</dbReference>
<evidence type="ECO:0000256" key="1">
    <source>
        <dbReference type="ARBA" id="ARBA00004496"/>
    </source>
</evidence>
<comment type="subcellular location">
    <subcellularLocation>
        <location evidence="1">Cytoplasm</location>
    </subcellularLocation>
</comment>
<keyword evidence="8" id="KW-1185">Reference proteome</keyword>
<keyword evidence="2" id="KW-0963">Cytoplasm</keyword>
<comment type="similarity">
    <text evidence="4 5">Belongs to the small heat shock protein (HSP20) family.</text>
</comment>
<dbReference type="STRING" id="3476.A0A2P5DEL8"/>
<evidence type="ECO:0000313" key="8">
    <source>
        <dbReference type="Proteomes" id="UP000237105"/>
    </source>
</evidence>
<organism evidence="7 8">
    <name type="scientific">Parasponia andersonii</name>
    <name type="common">Sponia andersonii</name>
    <dbReference type="NCBI Taxonomy" id="3476"/>
    <lineage>
        <taxon>Eukaryota</taxon>
        <taxon>Viridiplantae</taxon>
        <taxon>Streptophyta</taxon>
        <taxon>Embryophyta</taxon>
        <taxon>Tracheophyta</taxon>
        <taxon>Spermatophyta</taxon>
        <taxon>Magnoliopsida</taxon>
        <taxon>eudicotyledons</taxon>
        <taxon>Gunneridae</taxon>
        <taxon>Pentapetalae</taxon>
        <taxon>rosids</taxon>
        <taxon>fabids</taxon>
        <taxon>Rosales</taxon>
        <taxon>Cannabaceae</taxon>
        <taxon>Parasponia</taxon>
    </lineage>
</organism>
<protein>
    <submittedName>
        <fullName evidence="7">Small heat shock protein HSP</fullName>
    </submittedName>
</protein>
<gene>
    <name evidence="7" type="ORF">PanWU01x14_071890</name>
</gene>
<feature type="domain" description="SHSP" evidence="6">
    <location>
        <begin position="42"/>
        <end position="157"/>
    </location>
</feature>
<dbReference type="CDD" id="cd06464">
    <property type="entry name" value="ACD_sHsps-like"/>
    <property type="match status" value="1"/>
</dbReference>
<keyword evidence="3 7" id="KW-0346">Stress response</keyword>